<dbReference type="GeneID" id="36380810"/>
<dbReference type="WBParaSite" id="SRAE_2000309700.1">
    <property type="protein sequence ID" value="SRAE_2000309700.1"/>
    <property type="gene ID" value="WBGene00263317"/>
</dbReference>
<evidence type="ECO:0000256" key="3">
    <source>
        <dbReference type="ARBA" id="ARBA00022525"/>
    </source>
</evidence>
<proteinExistence type="inferred from homology"/>
<keyword evidence="6" id="KW-1185">Reference proteome</keyword>
<reference evidence="7" key="2">
    <citation type="submission" date="2020-12" db="UniProtKB">
        <authorList>
            <consortium name="WormBaseParasite"/>
        </authorList>
    </citation>
    <scope>IDENTIFICATION</scope>
</reference>
<evidence type="ECO:0000256" key="2">
    <source>
        <dbReference type="ARBA" id="ARBA00010112"/>
    </source>
</evidence>
<dbReference type="Pfam" id="PF01060">
    <property type="entry name" value="TTR-52"/>
    <property type="match status" value="1"/>
</dbReference>
<dbReference type="Proteomes" id="UP000035682">
    <property type="component" value="Unplaced"/>
</dbReference>
<dbReference type="PANTHER" id="PTHR21700">
    <property type="entry name" value="TRANSTHYRETIN-LIKE FAMILY PROTEIN-RELATED"/>
    <property type="match status" value="1"/>
</dbReference>
<comment type="subcellular location">
    <subcellularLocation>
        <location evidence="1">Secreted</location>
    </subcellularLocation>
</comment>
<evidence type="ECO:0000313" key="5">
    <source>
        <dbReference type="EMBL" id="CEF68440.1"/>
    </source>
</evidence>
<dbReference type="WormBase" id="SRAE_2000309700">
    <property type="protein sequence ID" value="SRP00036"/>
    <property type="gene ID" value="WBGene00263317"/>
</dbReference>
<evidence type="ECO:0000313" key="6">
    <source>
        <dbReference type="Proteomes" id="UP000035682"/>
    </source>
</evidence>
<accession>A0A090LLL1</accession>
<dbReference type="GO" id="GO:0005576">
    <property type="term" value="C:extracellular region"/>
    <property type="evidence" value="ECO:0007669"/>
    <property type="project" value="UniProtKB-SubCell"/>
</dbReference>
<dbReference type="GO" id="GO:0009986">
    <property type="term" value="C:cell surface"/>
    <property type="evidence" value="ECO:0007669"/>
    <property type="project" value="InterPro"/>
</dbReference>
<comment type="similarity">
    <text evidence="2">Belongs to the nematode transthyretin-like family.</text>
</comment>
<sequence length="143" mass="16976">MIKLFIIYIIITFVLLKTNGYLQGIKVEGRILCKKVPVSDLEIILKNENLLFDNILSKGKTNKDGYFVLSGKDNELSRIVPYVQITWTCPKEYILSHYDSMKFYVLENATVYYYDYFKYYYNFGVIDLYNVVDDLYQFPKTYV</sequence>
<dbReference type="OrthoDB" id="5826894at2759"/>
<keyword evidence="4" id="KW-0732">Signal</keyword>
<keyword evidence="3" id="KW-0964">Secreted</keyword>
<reference evidence="5 6" key="1">
    <citation type="submission" date="2014-09" db="EMBL/GenBank/DDBJ databases">
        <authorList>
            <person name="Martin A.A."/>
        </authorList>
    </citation>
    <scope>NUCLEOTIDE SEQUENCE</scope>
    <source>
        <strain evidence="6">ED321</strain>
        <strain evidence="5">ED321 Heterogonic</strain>
    </source>
</reference>
<evidence type="ECO:0000256" key="1">
    <source>
        <dbReference type="ARBA" id="ARBA00004613"/>
    </source>
</evidence>
<name>A0A090LLL1_STRRB</name>
<organism evidence="5">
    <name type="scientific">Strongyloides ratti</name>
    <name type="common">Parasitic roundworm</name>
    <dbReference type="NCBI Taxonomy" id="34506"/>
    <lineage>
        <taxon>Eukaryota</taxon>
        <taxon>Metazoa</taxon>
        <taxon>Ecdysozoa</taxon>
        <taxon>Nematoda</taxon>
        <taxon>Chromadorea</taxon>
        <taxon>Rhabditida</taxon>
        <taxon>Tylenchina</taxon>
        <taxon>Panagrolaimomorpha</taxon>
        <taxon>Strongyloidoidea</taxon>
        <taxon>Strongyloididae</taxon>
        <taxon>Strongyloides</taxon>
    </lineage>
</organism>
<dbReference type="InterPro" id="IPR001534">
    <property type="entry name" value="Transthyretin-like"/>
</dbReference>
<gene>
    <name evidence="5 7 8" type="ORF">SRAE_2000309700</name>
</gene>
<evidence type="ECO:0000256" key="4">
    <source>
        <dbReference type="ARBA" id="ARBA00022729"/>
    </source>
</evidence>
<dbReference type="RefSeq" id="XP_024507640.1">
    <property type="nucleotide sequence ID" value="XM_024654249.1"/>
</dbReference>
<dbReference type="AlphaFoldDB" id="A0A090LLL1"/>
<evidence type="ECO:0000313" key="8">
    <source>
        <dbReference type="WormBase" id="SRAE_2000309700"/>
    </source>
</evidence>
<dbReference type="CTD" id="36380810"/>
<evidence type="ECO:0000313" key="7">
    <source>
        <dbReference type="WBParaSite" id="SRAE_2000309700.1"/>
    </source>
</evidence>
<protein>
    <submittedName>
        <fullName evidence="5 7">Transthyretin-like family-containing protein</fullName>
    </submittedName>
</protein>
<dbReference type="InterPro" id="IPR038479">
    <property type="entry name" value="Transthyretin-like_sf"/>
</dbReference>
<dbReference type="Gene3D" id="2.60.40.3330">
    <property type="match status" value="1"/>
</dbReference>
<dbReference type="EMBL" id="LN609529">
    <property type="protein sequence ID" value="CEF68440.1"/>
    <property type="molecule type" value="Genomic_DNA"/>
</dbReference>